<evidence type="ECO:0000256" key="1">
    <source>
        <dbReference type="SAM" id="MobiDB-lite"/>
    </source>
</evidence>
<protein>
    <submittedName>
        <fullName evidence="2">Uncharacterized protein</fullName>
    </submittedName>
</protein>
<feature type="region of interest" description="Disordered" evidence="1">
    <location>
        <begin position="57"/>
        <end position="84"/>
    </location>
</feature>
<dbReference type="Proteomes" id="UP001500620">
    <property type="component" value="Unassembled WGS sequence"/>
</dbReference>
<evidence type="ECO:0000313" key="3">
    <source>
        <dbReference type="Proteomes" id="UP001500620"/>
    </source>
</evidence>
<sequence length="84" mass="9585">MNSFQGSVTVLTQSRAKLAPRLRVDPHCGRIPSKIRQDTQIAKIVQRQWLRHLALTSRSEPGRSRQKQDYTYLMNRITPPVGSG</sequence>
<keyword evidence="3" id="KW-1185">Reference proteome</keyword>
<gene>
    <name evidence="2" type="ORF">GCM10022255_108940</name>
</gene>
<evidence type="ECO:0000313" key="2">
    <source>
        <dbReference type="EMBL" id="GAA4263533.1"/>
    </source>
</evidence>
<proteinExistence type="predicted"/>
<dbReference type="EMBL" id="BAABAT010000071">
    <property type="protein sequence ID" value="GAA4263533.1"/>
    <property type="molecule type" value="Genomic_DNA"/>
</dbReference>
<organism evidence="2 3">
    <name type="scientific">Dactylosporangium darangshiense</name>
    <dbReference type="NCBI Taxonomy" id="579108"/>
    <lineage>
        <taxon>Bacteria</taxon>
        <taxon>Bacillati</taxon>
        <taxon>Actinomycetota</taxon>
        <taxon>Actinomycetes</taxon>
        <taxon>Micromonosporales</taxon>
        <taxon>Micromonosporaceae</taxon>
        <taxon>Dactylosporangium</taxon>
    </lineage>
</organism>
<reference evidence="3" key="1">
    <citation type="journal article" date="2019" name="Int. J. Syst. Evol. Microbiol.">
        <title>The Global Catalogue of Microorganisms (GCM) 10K type strain sequencing project: providing services to taxonomists for standard genome sequencing and annotation.</title>
        <authorList>
            <consortium name="The Broad Institute Genomics Platform"/>
            <consortium name="The Broad Institute Genome Sequencing Center for Infectious Disease"/>
            <person name="Wu L."/>
            <person name="Ma J."/>
        </authorList>
    </citation>
    <scope>NUCLEOTIDE SEQUENCE [LARGE SCALE GENOMIC DNA]</scope>
    <source>
        <strain evidence="3">JCM 17441</strain>
    </source>
</reference>
<accession>A0ABP8DUQ5</accession>
<name>A0ABP8DUQ5_9ACTN</name>
<comment type="caution">
    <text evidence="2">The sequence shown here is derived from an EMBL/GenBank/DDBJ whole genome shotgun (WGS) entry which is preliminary data.</text>
</comment>